<dbReference type="OrthoDB" id="6114582at2759"/>
<feature type="compositionally biased region" description="Basic and acidic residues" evidence="1">
    <location>
        <begin position="201"/>
        <end position="216"/>
    </location>
</feature>
<feature type="region of interest" description="Disordered" evidence="1">
    <location>
        <begin position="249"/>
        <end position="325"/>
    </location>
</feature>
<organism evidence="2 3">
    <name type="scientific">Mytilus coruscus</name>
    <name type="common">Sea mussel</name>
    <dbReference type="NCBI Taxonomy" id="42192"/>
    <lineage>
        <taxon>Eukaryota</taxon>
        <taxon>Metazoa</taxon>
        <taxon>Spiralia</taxon>
        <taxon>Lophotrochozoa</taxon>
        <taxon>Mollusca</taxon>
        <taxon>Bivalvia</taxon>
        <taxon>Autobranchia</taxon>
        <taxon>Pteriomorphia</taxon>
        <taxon>Mytilida</taxon>
        <taxon>Mytiloidea</taxon>
        <taxon>Mytilidae</taxon>
        <taxon>Mytilinae</taxon>
        <taxon>Mytilus</taxon>
    </lineage>
</organism>
<evidence type="ECO:0000313" key="3">
    <source>
        <dbReference type="Proteomes" id="UP000507470"/>
    </source>
</evidence>
<proteinExistence type="predicted"/>
<feature type="region of interest" description="Disordered" evidence="1">
    <location>
        <begin position="156"/>
        <end position="236"/>
    </location>
</feature>
<evidence type="ECO:0000313" key="2">
    <source>
        <dbReference type="EMBL" id="CAC5384350.1"/>
    </source>
</evidence>
<reference evidence="2 3" key="1">
    <citation type="submission" date="2020-06" db="EMBL/GenBank/DDBJ databases">
        <authorList>
            <person name="Li R."/>
            <person name="Bekaert M."/>
        </authorList>
    </citation>
    <scope>NUCLEOTIDE SEQUENCE [LARGE SCALE GENOMIC DNA]</scope>
    <source>
        <strain evidence="3">wild</strain>
    </source>
</reference>
<feature type="compositionally biased region" description="Polar residues" evidence="1">
    <location>
        <begin position="156"/>
        <end position="179"/>
    </location>
</feature>
<accession>A0A6J8BMN1</accession>
<dbReference type="Proteomes" id="UP000507470">
    <property type="component" value="Unassembled WGS sequence"/>
</dbReference>
<protein>
    <submittedName>
        <fullName evidence="2">Uncharacterized protein</fullName>
    </submittedName>
</protein>
<name>A0A6J8BMN1_MYTCO</name>
<evidence type="ECO:0000256" key="1">
    <source>
        <dbReference type="SAM" id="MobiDB-lite"/>
    </source>
</evidence>
<feature type="compositionally biased region" description="Basic and acidic residues" evidence="1">
    <location>
        <begin position="263"/>
        <end position="273"/>
    </location>
</feature>
<feature type="compositionally biased region" description="Basic and acidic residues" evidence="1">
    <location>
        <begin position="224"/>
        <end position="236"/>
    </location>
</feature>
<feature type="compositionally biased region" description="Polar residues" evidence="1">
    <location>
        <begin position="313"/>
        <end position="322"/>
    </location>
</feature>
<feature type="region of interest" description="Disordered" evidence="1">
    <location>
        <begin position="1"/>
        <end position="36"/>
    </location>
</feature>
<gene>
    <name evidence="2" type="ORF">MCOR_20008</name>
</gene>
<sequence length="429" mass="49126">MQISETEDIIEKTNKLKPGKKKQHSSDDELFNAQRSNERRIKSNAIKQITKQIKRLADLQTIDLSVVFCIRDNVQERQLIKFCGSGEFLQNLKEGKPILGVEEIKRLSKTQEGYLPRIGNTVPLQMLTPSKLSCGPGVSKQIASRQKEMLEATSIISEDQENSFSIDSPSKKSQQSTNKTVDRVDQQKPKRSKTKTNKAGSSKDERGQRTKRKLIDETDPLEQNDNHSNENFNKNDEDHHEVYIAEVETQNISVDNQKEEEEQMHLSDTERGDQGMPIIKAPEKKKRRNSKNKDQEAPSIVPIDHIATEDIQSDNTKNQINEDVTAEEDTETWEMNSYYAVAFEDRWYPGVVTEIKGDDWASIKYMHPCGSNFKWPGKEDCALTHINAMLCKVHVKMANGRLWTVANTKIIDDLYKSQSELKIVEINYE</sequence>
<keyword evidence="3" id="KW-1185">Reference proteome</keyword>
<dbReference type="AlphaFoldDB" id="A0A6J8BMN1"/>
<dbReference type="EMBL" id="CACVKT020003544">
    <property type="protein sequence ID" value="CAC5384350.1"/>
    <property type="molecule type" value="Genomic_DNA"/>
</dbReference>